<feature type="transmembrane region" description="Helical" evidence="2">
    <location>
        <begin position="138"/>
        <end position="160"/>
    </location>
</feature>
<dbReference type="OrthoDB" id="696827at2759"/>
<name>A0A811NUZ4_9POAL</name>
<feature type="coiled-coil region" evidence="1">
    <location>
        <begin position="25"/>
        <end position="59"/>
    </location>
</feature>
<keyword evidence="2" id="KW-0472">Membrane</keyword>
<proteinExistence type="predicted"/>
<comment type="caution">
    <text evidence="3">The sequence shown here is derived from an EMBL/GenBank/DDBJ whole genome shotgun (WGS) entry which is preliminary data.</text>
</comment>
<dbReference type="EMBL" id="CAJGYO010000005">
    <property type="protein sequence ID" value="CAD6230181.1"/>
    <property type="molecule type" value="Genomic_DNA"/>
</dbReference>
<organism evidence="3 4">
    <name type="scientific">Miscanthus lutarioriparius</name>
    <dbReference type="NCBI Taxonomy" id="422564"/>
    <lineage>
        <taxon>Eukaryota</taxon>
        <taxon>Viridiplantae</taxon>
        <taxon>Streptophyta</taxon>
        <taxon>Embryophyta</taxon>
        <taxon>Tracheophyta</taxon>
        <taxon>Spermatophyta</taxon>
        <taxon>Magnoliopsida</taxon>
        <taxon>Liliopsida</taxon>
        <taxon>Poales</taxon>
        <taxon>Poaceae</taxon>
        <taxon>PACMAD clade</taxon>
        <taxon>Panicoideae</taxon>
        <taxon>Andropogonodae</taxon>
        <taxon>Andropogoneae</taxon>
        <taxon>Saccharinae</taxon>
        <taxon>Miscanthus</taxon>
    </lineage>
</organism>
<sequence>MAHANPIVEALMDDLAGRLGDVDAVQRVQRNVDLVRAEIDEYAALHAEAAAQLAQARRRVAEVAFNATAARRALQEPPPEGLVLPLDDPEVAAHAAAYVEAAARVKLIKQNELLLVEALVFLAVSRALAFAFNRVHLLPGVLVTAAAAYALAYVASWGAVVPGPTSILRIAVLVLCFLLGIPRWWVICHREVSTRPENYRFDM</sequence>
<keyword evidence="2" id="KW-1133">Transmembrane helix</keyword>
<feature type="transmembrane region" description="Helical" evidence="2">
    <location>
        <begin position="167"/>
        <end position="186"/>
    </location>
</feature>
<dbReference type="Proteomes" id="UP000604825">
    <property type="component" value="Unassembled WGS sequence"/>
</dbReference>
<keyword evidence="2" id="KW-0812">Transmembrane</keyword>
<keyword evidence="4" id="KW-1185">Reference proteome</keyword>
<evidence type="ECO:0000313" key="3">
    <source>
        <dbReference type="EMBL" id="CAD6230181.1"/>
    </source>
</evidence>
<protein>
    <submittedName>
        <fullName evidence="3">Uncharacterized protein</fullName>
    </submittedName>
</protein>
<dbReference type="AlphaFoldDB" id="A0A811NUZ4"/>
<keyword evidence="1" id="KW-0175">Coiled coil</keyword>
<accession>A0A811NUZ4</accession>
<feature type="transmembrane region" description="Helical" evidence="2">
    <location>
        <begin position="113"/>
        <end position="132"/>
    </location>
</feature>
<reference evidence="3" key="1">
    <citation type="submission" date="2020-10" db="EMBL/GenBank/DDBJ databases">
        <authorList>
            <person name="Han B."/>
            <person name="Lu T."/>
            <person name="Zhao Q."/>
            <person name="Huang X."/>
            <person name="Zhao Y."/>
        </authorList>
    </citation>
    <scope>NUCLEOTIDE SEQUENCE</scope>
</reference>
<evidence type="ECO:0000313" key="4">
    <source>
        <dbReference type="Proteomes" id="UP000604825"/>
    </source>
</evidence>
<evidence type="ECO:0000256" key="1">
    <source>
        <dbReference type="SAM" id="Coils"/>
    </source>
</evidence>
<evidence type="ECO:0000256" key="2">
    <source>
        <dbReference type="SAM" id="Phobius"/>
    </source>
</evidence>
<gene>
    <name evidence="3" type="ORF">NCGR_LOCUS20574</name>
</gene>